<organism evidence="2 3">
    <name type="scientific">Providencia stuartii ATCC 25827</name>
    <dbReference type="NCBI Taxonomy" id="471874"/>
    <lineage>
        <taxon>Bacteria</taxon>
        <taxon>Pseudomonadati</taxon>
        <taxon>Pseudomonadota</taxon>
        <taxon>Gammaproteobacteria</taxon>
        <taxon>Enterobacterales</taxon>
        <taxon>Morganellaceae</taxon>
        <taxon>Providencia</taxon>
    </lineage>
</organism>
<reference evidence="2 3" key="3">
    <citation type="submission" date="2008-05" db="EMBL/GenBank/DDBJ databases">
        <authorList>
            <person name="Fulton L."/>
            <person name="Clifton S."/>
            <person name="Fulton B."/>
            <person name="Xu J."/>
            <person name="Minx P."/>
            <person name="Pepin K.H."/>
            <person name="Johnson M."/>
            <person name="Thiruvilangam P."/>
            <person name="Bhonagiri V."/>
            <person name="Nash W.E."/>
            <person name="Mardis E.R."/>
            <person name="Wilson R.K."/>
        </authorList>
    </citation>
    <scope>NUCLEOTIDE SEQUENCE [LARGE SCALE GENOMIC DNA]</scope>
    <source>
        <strain evidence="2 3">ATCC 25827</strain>
    </source>
</reference>
<evidence type="ECO:0000259" key="1">
    <source>
        <dbReference type="SMART" id="SM00635"/>
    </source>
</evidence>
<dbReference type="SMART" id="SM00635">
    <property type="entry name" value="BID_2"/>
    <property type="match status" value="1"/>
</dbReference>
<evidence type="ECO:0000313" key="3">
    <source>
        <dbReference type="Proteomes" id="UP000004506"/>
    </source>
</evidence>
<dbReference type="InterPro" id="IPR008964">
    <property type="entry name" value="Invasin/intimin_cell_adhesion"/>
</dbReference>
<sequence>MANCPVQTNKLIGRNAVIRIAPGCPDKVPAQSAFKRIGAITTKSFDLSPNSITSEADDTKGLIENIVTNMDLSISFDGEYRKRDKDTDFGPLKLLQEIPKEVQMGRQPAYWVQMDFTGEDAVVLQGYFVFTSWSSDFPASEIATYSGELKVSDADSVEWLIEEVAVTGVSVTPATLSLKVGETGTFTVNFTPTDATNKNYTVVSDKTNFATVSKLVNVVTVTGVAAGTANVTVTSEDGAKTAKCVVTVTAA</sequence>
<reference evidence="3" key="2">
    <citation type="submission" date="2008-04" db="EMBL/GenBank/DDBJ databases">
        <title>Draft genome sequence of Providencia stuartii(ATCC 25827).</title>
        <authorList>
            <person name="Sudarsanam P."/>
            <person name="Ley R."/>
            <person name="Guruge J."/>
            <person name="Turnbaugh P.J."/>
            <person name="Mahowald M."/>
            <person name="Liep D."/>
            <person name="Gordon J."/>
        </authorList>
    </citation>
    <scope>NUCLEOTIDE SEQUENCE [LARGE SCALE GENOMIC DNA]</scope>
    <source>
        <strain evidence="3">ATCC 25827</strain>
    </source>
</reference>
<feature type="domain" description="BIG2" evidence="1">
    <location>
        <begin position="165"/>
        <end position="245"/>
    </location>
</feature>
<protein>
    <submittedName>
        <fullName evidence="2">Bacterial group 2 Ig-like protein</fullName>
    </submittedName>
</protein>
<dbReference type="SUPFAM" id="SSF49373">
    <property type="entry name" value="Invasin/intimin cell-adhesion fragments"/>
    <property type="match status" value="1"/>
</dbReference>
<dbReference type="Gene3D" id="2.60.40.1080">
    <property type="match status" value="1"/>
</dbReference>
<proteinExistence type="predicted"/>
<reference evidence="3" key="1">
    <citation type="submission" date="2008-04" db="EMBL/GenBank/DDBJ databases">
        <title>Draft genome sequence of Providencia stuartii (ATCC 25827).</title>
        <authorList>
            <person name="Sudarsanam P."/>
            <person name="Ley R."/>
            <person name="Guruge J."/>
            <person name="Turnbaugh P.J."/>
            <person name="Mahowald M."/>
            <person name="Liep D."/>
            <person name="Gordon J."/>
        </authorList>
    </citation>
    <scope>NUCLEOTIDE SEQUENCE [LARGE SCALE GENOMIC DNA]</scope>
    <source>
        <strain evidence="3">ATCC 25827</strain>
    </source>
</reference>
<dbReference type="AlphaFoldDB" id="A0AA86YHW7"/>
<accession>A0AA86YHW7</accession>
<dbReference type="RefSeq" id="WP_004918455.1">
    <property type="nucleotide sequence ID" value="NZ_DS607663.1"/>
</dbReference>
<dbReference type="Proteomes" id="UP000004506">
    <property type="component" value="Unassembled WGS sequence"/>
</dbReference>
<gene>
    <name evidence="2" type="ORF">PROSTU_01912</name>
</gene>
<dbReference type="InterPro" id="IPR003343">
    <property type="entry name" value="Big_2"/>
</dbReference>
<dbReference type="Pfam" id="PF02368">
    <property type="entry name" value="Big_2"/>
    <property type="match status" value="1"/>
</dbReference>
<evidence type="ECO:0000313" key="2">
    <source>
        <dbReference type="EMBL" id="EDU58735.1"/>
    </source>
</evidence>
<dbReference type="EMBL" id="ABJD02000101">
    <property type="protein sequence ID" value="EDU58735.1"/>
    <property type="molecule type" value="Genomic_DNA"/>
</dbReference>
<name>A0AA86YHW7_PROST</name>
<comment type="caution">
    <text evidence="2">The sequence shown here is derived from an EMBL/GenBank/DDBJ whole genome shotgun (WGS) entry which is preliminary data.</text>
</comment>